<sequence>MPSSKGKPTDPKLREQVKKEVQSETNKDGSGKGQWSAWKSAKLSKEYEKRGGDYENEAGSKNEPKKGVPEEKPGRKRQREVEGMEKNGGGDDTGSAKDEDASGQDGKAAAAAAAEEEGENKAQKRGAKQARKESTSRNAGQKKGGAKTARKAEKAEKAGKAPREGTRRSARIQQAEGQGGGRGKKQKTDYVQF</sequence>
<dbReference type="Proteomes" id="UP001165186">
    <property type="component" value="Unassembled WGS sequence"/>
</dbReference>
<proteinExistence type="predicted"/>
<keyword evidence="2" id="KW-1185">Reference proteome</keyword>
<evidence type="ECO:0000313" key="2">
    <source>
        <dbReference type="Proteomes" id="UP001165186"/>
    </source>
</evidence>
<organism evidence="1 2">
    <name type="scientific">Neofusicoccum parvum</name>
    <dbReference type="NCBI Taxonomy" id="310453"/>
    <lineage>
        <taxon>Eukaryota</taxon>
        <taxon>Fungi</taxon>
        <taxon>Dikarya</taxon>
        <taxon>Ascomycota</taxon>
        <taxon>Pezizomycotina</taxon>
        <taxon>Dothideomycetes</taxon>
        <taxon>Dothideomycetes incertae sedis</taxon>
        <taxon>Botryosphaeriales</taxon>
        <taxon>Botryosphaeriaceae</taxon>
        <taxon>Neofusicoccum</taxon>
    </lineage>
</organism>
<name>A0ACB5S9L3_9PEZI</name>
<comment type="caution">
    <text evidence="1">The sequence shown here is derived from an EMBL/GenBank/DDBJ whole genome shotgun (WGS) entry which is preliminary data.</text>
</comment>
<accession>A0ACB5S9L3</accession>
<protein>
    <submittedName>
        <fullName evidence="1">Uncharacterized protein LTHEOB_12599</fullName>
    </submittedName>
</protein>
<gene>
    <name evidence="1" type="primary">g3714</name>
    <name evidence="1" type="ORF">NpPPO83_00003714</name>
</gene>
<dbReference type="EMBL" id="BSXG01000210">
    <property type="protein sequence ID" value="GME31608.1"/>
    <property type="molecule type" value="Genomic_DNA"/>
</dbReference>
<reference evidence="1" key="1">
    <citation type="submission" date="2024-09" db="EMBL/GenBank/DDBJ databases">
        <title>Draft Genome Sequences of Neofusicoccum parvum.</title>
        <authorList>
            <person name="Ashida A."/>
            <person name="Camagna M."/>
            <person name="Tanaka A."/>
            <person name="Takemoto D."/>
        </authorList>
    </citation>
    <scope>NUCLEOTIDE SEQUENCE</scope>
    <source>
        <strain evidence="1">PPO83</strain>
    </source>
</reference>
<evidence type="ECO:0000313" key="1">
    <source>
        <dbReference type="EMBL" id="GME31608.1"/>
    </source>
</evidence>